<reference evidence="2" key="1">
    <citation type="submission" date="2021-10" db="EMBL/GenBank/DDBJ databases">
        <title>Tropical sea cucumber genome reveals ecological adaptation and Cuvierian tubules defense mechanism.</title>
        <authorList>
            <person name="Chen T."/>
        </authorList>
    </citation>
    <scope>NUCLEOTIDE SEQUENCE</scope>
    <source>
        <strain evidence="2">Nanhai2018</strain>
        <tissue evidence="2">Muscle</tissue>
    </source>
</reference>
<keyword evidence="3" id="KW-1185">Reference proteome</keyword>
<name>A0A9Q1BM38_HOLLE</name>
<dbReference type="InterPro" id="IPR013879">
    <property type="entry name" value="DUF1761"/>
</dbReference>
<dbReference type="AlphaFoldDB" id="A0A9Q1BM38"/>
<evidence type="ECO:0000313" key="3">
    <source>
        <dbReference type="Proteomes" id="UP001152320"/>
    </source>
</evidence>
<proteinExistence type="predicted"/>
<keyword evidence="1" id="KW-0812">Transmembrane</keyword>
<organism evidence="2 3">
    <name type="scientific">Holothuria leucospilota</name>
    <name type="common">Black long sea cucumber</name>
    <name type="synonym">Mertensiothuria leucospilota</name>
    <dbReference type="NCBI Taxonomy" id="206669"/>
    <lineage>
        <taxon>Eukaryota</taxon>
        <taxon>Metazoa</taxon>
        <taxon>Echinodermata</taxon>
        <taxon>Eleutherozoa</taxon>
        <taxon>Echinozoa</taxon>
        <taxon>Holothuroidea</taxon>
        <taxon>Aspidochirotacea</taxon>
        <taxon>Aspidochirotida</taxon>
        <taxon>Holothuriidae</taxon>
        <taxon>Holothuria</taxon>
    </lineage>
</organism>
<feature type="transmembrane region" description="Helical" evidence="1">
    <location>
        <begin position="107"/>
        <end position="127"/>
    </location>
</feature>
<evidence type="ECO:0000256" key="1">
    <source>
        <dbReference type="SAM" id="Phobius"/>
    </source>
</evidence>
<protein>
    <submittedName>
        <fullName evidence="2">Uncharacterized protein</fullName>
    </submittedName>
</protein>
<dbReference type="EMBL" id="JAIZAY010000014">
    <property type="protein sequence ID" value="KAJ8029108.1"/>
    <property type="molecule type" value="Genomic_DNA"/>
</dbReference>
<dbReference type="OrthoDB" id="6115351at2759"/>
<comment type="caution">
    <text evidence="2">The sequence shown here is derived from an EMBL/GenBank/DDBJ whole genome shotgun (WGS) entry which is preliminary data.</text>
</comment>
<gene>
    <name evidence="2" type="ORF">HOLleu_28430</name>
</gene>
<keyword evidence="1" id="KW-1133">Transmembrane helix</keyword>
<sequence length="129" mass="13986">MGLLQVIVATVASQILGVVWYSADFPTGKVWQKHANIRGSLGSNGQVLMLVAFVLKLVLSLVLDDRLRFLIAGGSIMGTAERALWVSTIPSICYATHAVFLGHKWPAILVDITYDAASLIIMSIILIHL</sequence>
<feature type="transmembrane region" description="Helical" evidence="1">
    <location>
        <begin position="41"/>
        <end position="63"/>
    </location>
</feature>
<dbReference type="Pfam" id="PF08570">
    <property type="entry name" value="DUF1761"/>
    <property type="match status" value="1"/>
</dbReference>
<accession>A0A9Q1BM38</accession>
<evidence type="ECO:0000313" key="2">
    <source>
        <dbReference type="EMBL" id="KAJ8029108.1"/>
    </source>
</evidence>
<feature type="transmembrane region" description="Helical" evidence="1">
    <location>
        <begin position="83"/>
        <end position="101"/>
    </location>
</feature>
<dbReference type="Proteomes" id="UP001152320">
    <property type="component" value="Chromosome 14"/>
</dbReference>
<keyword evidence="1" id="KW-0472">Membrane</keyword>